<dbReference type="Pfam" id="PF00528">
    <property type="entry name" value="BPD_transp_1"/>
    <property type="match status" value="1"/>
</dbReference>
<dbReference type="Gene3D" id="1.10.3720.10">
    <property type="entry name" value="MetI-like"/>
    <property type="match status" value="2"/>
</dbReference>
<evidence type="ECO:0000256" key="3">
    <source>
        <dbReference type="ARBA" id="ARBA00022475"/>
    </source>
</evidence>
<feature type="transmembrane region" description="Helical" evidence="7">
    <location>
        <begin position="234"/>
        <end position="254"/>
    </location>
</feature>
<keyword evidence="10" id="KW-1185">Reference proteome</keyword>
<evidence type="ECO:0000256" key="7">
    <source>
        <dbReference type="RuleBase" id="RU363032"/>
    </source>
</evidence>
<keyword evidence="6 7" id="KW-0472">Membrane</keyword>
<dbReference type="PROSITE" id="PS50928">
    <property type="entry name" value="ABC_TM1"/>
    <property type="match status" value="2"/>
</dbReference>
<evidence type="ECO:0000259" key="8">
    <source>
        <dbReference type="PROSITE" id="PS50928"/>
    </source>
</evidence>
<evidence type="ECO:0000313" key="10">
    <source>
        <dbReference type="Proteomes" id="UP000191110"/>
    </source>
</evidence>
<feature type="transmembrane region" description="Helical" evidence="7">
    <location>
        <begin position="140"/>
        <end position="160"/>
    </location>
</feature>
<dbReference type="PANTHER" id="PTHR30183">
    <property type="entry name" value="MOLYBDENUM TRANSPORT SYSTEM PERMEASE PROTEIN MODB"/>
    <property type="match status" value="1"/>
</dbReference>
<dbReference type="RefSeq" id="WP_078484385.1">
    <property type="nucleotide sequence ID" value="NZ_MPRL01000056.1"/>
</dbReference>
<keyword evidence="3" id="KW-1003">Cell membrane</keyword>
<feature type="transmembrane region" description="Helical" evidence="7">
    <location>
        <begin position="181"/>
        <end position="203"/>
    </location>
</feature>
<accession>A0A1T2L296</accession>
<dbReference type="SUPFAM" id="SSF161098">
    <property type="entry name" value="MetI-like"/>
    <property type="match status" value="2"/>
</dbReference>
<dbReference type="Proteomes" id="UP000191110">
    <property type="component" value="Unassembled WGS sequence"/>
</dbReference>
<dbReference type="InterPro" id="IPR000515">
    <property type="entry name" value="MetI-like"/>
</dbReference>
<dbReference type="AlphaFoldDB" id="A0A1T2L296"/>
<dbReference type="CDD" id="cd06261">
    <property type="entry name" value="TM_PBP2"/>
    <property type="match status" value="2"/>
</dbReference>
<evidence type="ECO:0000256" key="6">
    <source>
        <dbReference type="ARBA" id="ARBA00023136"/>
    </source>
</evidence>
<comment type="caution">
    <text evidence="9">The sequence shown here is derived from an EMBL/GenBank/DDBJ whole genome shotgun (WGS) entry which is preliminary data.</text>
</comment>
<gene>
    <name evidence="9" type="ORF">BOW53_12315</name>
</gene>
<feature type="transmembrane region" description="Helical" evidence="7">
    <location>
        <begin position="368"/>
        <end position="387"/>
    </location>
</feature>
<feature type="transmembrane region" description="Helical" evidence="7">
    <location>
        <begin position="12"/>
        <end position="33"/>
    </location>
</feature>
<dbReference type="EMBL" id="MPRL01000056">
    <property type="protein sequence ID" value="OOZ39238.1"/>
    <property type="molecule type" value="Genomic_DNA"/>
</dbReference>
<evidence type="ECO:0000256" key="5">
    <source>
        <dbReference type="ARBA" id="ARBA00022989"/>
    </source>
</evidence>
<dbReference type="PANTHER" id="PTHR30183:SF2">
    <property type="entry name" value="IRON UTILIZATION PROTEIN"/>
    <property type="match status" value="1"/>
</dbReference>
<reference evidence="9 10" key="1">
    <citation type="submission" date="2016-11" db="EMBL/GenBank/DDBJ databases">
        <title>Mixed transmission modes and dynamic genome evolution in an obligate animal-bacterial symbiosis.</title>
        <authorList>
            <person name="Russell S.L."/>
            <person name="Corbett-Detig R.B."/>
            <person name="Cavanaugh C.M."/>
        </authorList>
    </citation>
    <scope>NUCLEOTIDE SEQUENCE [LARGE SCALE GENOMIC DNA]</scope>
    <source>
        <strain evidence="9">Sveles-Q1</strain>
    </source>
</reference>
<evidence type="ECO:0000256" key="2">
    <source>
        <dbReference type="ARBA" id="ARBA00022448"/>
    </source>
</evidence>
<dbReference type="OrthoDB" id="9790211at2"/>
<proteinExistence type="inferred from homology"/>
<keyword evidence="2 7" id="KW-0813">Transport</keyword>
<feature type="transmembrane region" description="Helical" evidence="7">
    <location>
        <begin position="325"/>
        <end position="347"/>
    </location>
</feature>
<feature type="domain" description="ABC transmembrane type-1" evidence="8">
    <location>
        <begin position="326"/>
        <end position="532"/>
    </location>
</feature>
<protein>
    <submittedName>
        <fullName evidence="9">Iron ABC transporter permease</fullName>
    </submittedName>
</protein>
<evidence type="ECO:0000256" key="4">
    <source>
        <dbReference type="ARBA" id="ARBA00022692"/>
    </source>
</evidence>
<keyword evidence="5 7" id="KW-1133">Transmembrane helix</keyword>
<organism evidence="9 10">
    <name type="scientific">Solemya pervernicosa gill symbiont</name>
    <dbReference type="NCBI Taxonomy" id="642797"/>
    <lineage>
        <taxon>Bacteria</taxon>
        <taxon>Pseudomonadati</taxon>
        <taxon>Pseudomonadota</taxon>
        <taxon>Gammaproteobacteria</taxon>
        <taxon>sulfur-oxidizing symbionts</taxon>
    </lineage>
</organism>
<feature type="domain" description="ABC transmembrane type-1" evidence="8">
    <location>
        <begin position="49"/>
        <end position="253"/>
    </location>
</feature>
<feature type="transmembrane region" description="Helical" evidence="7">
    <location>
        <begin position="456"/>
        <end position="478"/>
    </location>
</feature>
<comment type="similarity">
    <text evidence="7">Belongs to the binding-protein-dependent transport system permease family.</text>
</comment>
<comment type="subcellular location">
    <subcellularLocation>
        <location evidence="1 7">Cell membrane</location>
        <topology evidence="1 7">Multi-pass membrane protein</topology>
    </subcellularLocation>
</comment>
<name>A0A1T2L296_9GAMM</name>
<feature type="transmembrane region" description="Helical" evidence="7">
    <location>
        <begin position="514"/>
        <end position="532"/>
    </location>
</feature>
<dbReference type="FunFam" id="1.10.3720.10:FF:000088">
    <property type="entry name" value="Iron(III) ABC transporter, permease protein"/>
    <property type="match status" value="1"/>
</dbReference>
<keyword evidence="4 7" id="KW-0812">Transmembrane</keyword>
<dbReference type="GO" id="GO:0005886">
    <property type="term" value="C:plasma membrane"/>
    <property type="evidence" value="ECO:0007669"/>
    <property type="project" value="UniProtKB-SubCell"/>
</dbReference>
<feature type="transmembrane region" description="Helical" evidence="7">
    <location>
        <begin position="53"/>
        <end position="75"/>
    </location>
</feature>
<dbReference type="InterPro" id="IPR035906">
    <property type="entry name" value="MetI-like_sf"/>
</dbReference>
<feature type="transmembrane region" description="Helical" evidence="7">
    <location>
        <begin position="87"/>
        <end position="105"/>
    </location>
</feature>
<feature type="transmembrane region" description="Helical" evidence="7">
    <location>
        <begin position="407"/>
        <end position="435"/>
    </location>
</feature>
<evidence type="ECO:0000313" key="9">
    <source>
        <dbReference type="EMBL" id="OOZ39238.1"/>
    </source>
</evidence>
<dbReference type="GO" id="GO:0055085">
    <property type="term" value="P:transmembrane transport"/>
    <property type="evidence" value="ECO:0007669"/>
    <property type="project" value="InterPro"/>
</dbReference>
<sequence length="545" mass="59551">MIRFNYWSTSVTGTALILALPVFVIVANLFVPAGAVWDHLVETVLRDYVVNSLLLMVGVTLGTLVMGVGTAWLVTMTEFPGRRLFEWALLLPMAIPAYIIAYTYTGMFDFAGPLQGALRELTGWGYGDYWFPEIRSIEGAAIMLALVLYPYVYLLTRTAFIEQSLCVTEVSRSLGKGPWRTFYSVALPLARPSIVAGLSLVLMETLADYGTVQYFGVSTFTTGIFRTWYGLDNAAAAAQLSAILLLFVFVLLSLERISRKQARYHHTGHKQQPIKRYPLHGWRSLFALFFCLGPLLFGFLLPAGQLGFWAVATFEDSVDGRFAELVLHSVGLAAAAAVLALFLALLLGYGRRLRPTRPVRFAVRSAGLGYAVPGTVIAVGVVIPFGWFDNALDSWMRAEFDISTGLLLSGTVAALLFAYMVRFLAVSLNAVETGLQRITPSMDEAAQSMGLRPLAILGRVHIPILKGSLLTALLLVFVDVLKELPATLILRPFNFNTLAVRAYELAADERLADASAAALAIVVAGIVPVILLSRSISRARDHDAT</sequence>
<feature type="transmembrane region" description="Helical" evidence="7">
    <location>
        <begin position="285"/>
        <end position="305"/>
    </location>
</feature>
<evidence type="ECO:0000256" key="1">
    <source>
        <dbReference type="ARBA" id="ARBA00004651"/>
    </source>
</evidence>